<feature type="region of interest" description="Disordered" evidence="1">
    <location>
        <begin position="1"/>
        <end position="38"/>
    </location>
</feature>
<accession>A0A8B6XBN1</accession>
<dbReference type="AlphaFoldDB" id="A0A8B6XBN1"/>
<evidence type="ECO:0000313" key="3">
    <source>
        <dbReference type="RefSeq" id="WP_211238094.1"/>
    </source>
</evidence>
<reference evidence="3" key="1">
    <citation type="submission" date="2025-08" db="UniProtKB">
        <authorList>
            <consortium name="RefSeq"/>
        </authorList>
    </citation>
    <scope>IDENTIFICATION</scope>
</reference>
<feature type="compositionally biased region" description="Low complexity" evidence="1">
    <location>
        <begin position="1"/>
        <end position="34"/>
    </location>
</feature>
<dbReference type="RefSeq" id="WP_211238094.1">
    <property type="nucleotide sequence ID" value="NZ_AXWS01000014.1"/>
</dbReference>
<proteinExistence type="predicted"/>
<sequence length="259" mass="27405">MSRAPASTPRAPAAPAAATGTTAPATATTPTSAIVPPPLDATRLRRVGRQLGSNPAAVFEADDGSRYYIKTLDTPAHARNEWLAAQLYRLAGAPTLDYVQTLSPDEIATVFVPLDKKTIAQLDEAERREAQRWLGVHAWTANWDAAGFNGDNQGVAGGRVLTLDVGGALEFRALGDPKGSAFGTTVGELDSLRADPDNRHARRLFGDMSEDDLRAAIRVVTAIPDDAIRAVVRDCGGREALADKLVARKADMAARLAAA</sequence>
<dbReference type="Proteomes" id="UP000675920">
    <property type="component" value="Unplaced"/>
</dbReference>
<evidence type="ECO:0000256" key="1">
    <source>
        <dbReference type="SAM" id="MobiDB-lite"/>
    </source>
</evidence>
<name>A0A8B6XBN1_9BURK</name>
<organism evidence="2 3">
    <name type="scientific">Derxia gummosa DSM 723</name>
    <dbReference type="NCBI Taxonomy" id="1121388"/>
    <lineage>
        <taxon>Bacteria</taxon>
        <taxon>Pseudomonadati</taxon>
        <taxon>Pseudomonadota</taxon>
        <taxon>Betaproteobacteria</taxon>
        <taxon>Burkholderiales</taxon>
        <taxon>Alcaligenaceae</taxon>
        <taxon>Derxia</taxon>
    </lineage>
</organism>
<protein>
    <submittedName>
        <fullName evidence="3">Uncharacterized protein</fullName>
    </submittedName>
</protein>
<keyword evidence="2" id="KW-1185">Reference proteome</keyword>
<evidence type="ECO:0000313" key="2">
    <source>
        <dbReference type="Proteomes" id="UP000675920"/>
    </source>
</evidence>